<name>X6NMM9_RETFI</name>
<feature type="compositionally biased region" description="Low complexity" evidence="1">
    <location>
        <begin position="28"/>
        <end position="59"/>
    </location>
</feature>
<evidence type="ECO:0000256" key="1">
    <source>
        <dbReference type="SAM" id="MobiDB-lite"/>
    </source>
</evidence>
<protein>
    <submittedName>
        <fullName evidence="2">Uncharacterized protein</fullName>
    </submittedName>
</protein>
<feature type="region of interest" description="Disordered" evidence="1">
    <location>
        <begin position="154"/>
        <end position="193"/>
    </location>
</feature>
<keyword evidence="3" id="KW-1185">Reference proteome</keyword>
<feature type="non-terminal residue" evidence="2">
    <location>
        <position position="1"/>
    </location>
</feature>
<reference evidence="2 3" key="1">
    <citation type="journal article" date="2013" name="Curr. Biol.">
        <title>The Genome of the Foraminiferan Reticulomyxa filosa.</title>
        <authorList>
            <person name="Glockner G."/>
            <person name="Hulsmann N."/>
            <person name="Schleicher M."/>
            <person name="Noegel A.A."/>
            <person name="Eichinger L."/>
            <person name="Gallinger C."/>
            <person name="Pawlowski J."/>
            <person name="Sierra R."/>
            <person name="Euteneuer U."/>
            <person name="Pillet L."/>
            <person name="Moustafa A."/>
            <person name="Platzer M."/>
            <person name="Groth M."/>
            <person name="Szafranski K."/>
            <person name="Schliwa M."/>
        </authorList>
    </citation>
    <scope>NUCLEOTIDE SEQUENCE [LARGE SCALE GENOMIC DNA]</scope>
</reference>
<proteinExistence type="predicted"/>
<dbReference type="Proteomes" id="UP000023152">
    <property type="component" value="Unassembled WGS sequence"/>
</dbReference>
<dbReference type="AlphaFoldDB" id="X6NMM9"/>
<gene>
    <name evidence="2" type="ORF">RFI_10201</name>
</gene>
<dbReference type="EMBL" id="ASPP01007567">
    <property type="protein sequence ID" value="ETO26934.1"/>
    <property type="molecule type" value="Genomic_DNA"/>
</dbReference>
<accession>X6NMM9</accession>
<evidence type="ECO:0000313" key="3">
    <source>
        <dbReference type="Proteomes" id="UP000023152"/>
    </source>
</evidence>
<feature type="compositionally biased region" description="Polar residues" evidence="1">
    <location>
        <begin position="154"/>
        <end position="180"/>
    </location>
</feature>
<comment type="caution">
    <text evidence="2">The sequence shown here is derived from an EMBL/GenBank/DDBJ whole genome shotgun (WGS) entry which is preliminary data.</text>
</comment>
<sequence length="193" mass="22227">SKYEHMEPSKYYSMGPSTLAHNGVYSVNSQVNNSSNNNDNNNNSNVYNNYSYNSMYQNDNKSDNEDDKNLLQALKTMYLEMIQAVSLTTQLAQTFEMQNLLTGSESNQSNQWNEFTTPTTSIVDARRHLSRWNQMLGDFNKLKIPTLLAKQRNPSNQHLASTQNFQSFDNTNVNTTMENSTRNEKNKKKQKNI</sequence>
<organism evidence="2 3">
    <name type="scientific">Reticulomyxa filosa</name>
    <dbReference type="NCBI Taxonomy" id="46433"/>
    <lineage>
        <taxon>Eukaryota</taxon>
        <taxon>Sar</taxon>
        <taxon>Rhizaria</taxon>
        <taxon>Retaria</taxon>
        <taxon>Foraminifera</taxon>
        <taxon>Monothalamids</taxon>
        <taxon>Reticulomyxidae</taxon>
        <taxon>Reticulomyxa</taxon>
    </lineage>
</organism>
<feature type="region of interest" description="Disordered" evidence="1">
    <location>
        <begin position="28"/>
        <end position="66"/>
    </location>
</feature>
<evidence type="ECO:0000313" key="2">
    <source>
        <dbReference type="EMBL" id="ETO26934.1"/>
    </source>
</evidence>